<comment type="similarity">
    <text evidence="1">Belongs to the cullin family.</text>
</comment>
<dbReference type="PROSITE" id="PS50069">
    <property type="entry name" value="CULLIN_2"/>
    <property type="match status" value="1"/>
</dbReference>
<feature type="compositionally biased region" description="Basic and acidic residues" evidence="2">
    <location>
        <begin position="1210"/>
        <end position="1233"/>
    </location>
</feature>
<dbReference type="EMBL" id="BX538351">
    <property type="protein sequence ID" value="CAD98582.1"/>
    <property type="molecule type" value="Genomic_DNA"/>
</dbReference>
<dbReference type="InterPro" id="IPR036317">
    <property type="entry name" value="Cullin_homology_sf"/>
</dbReference>
<dbReference type="GO" id="GO:0070979">
    <property type="term" value="P:protein K11-linked ubiquitination"/>
    <property type="evidence" value="ECO:0007669"/>
    <property type="project" value="TreeGrafter"/>
</dbReference>
<reference evidence="5 7" key="2">
    <citation type="submission" date="2019-09" db="EMBL/GenBank/DDBJ databases">
        <title>Consistent, comparative and evidence-based genome assembly and annotation for Cryptosporidium parvum, C. hominis and C. tyzzeri.</title>
        <authorList>
            <person name="Baptista R.P."/>
            <person name="Li Y."/>
            <person name="Sateriale A."/>
            <person name="Ansell B."/>
            <person name="Jex A."/>
            <person name="Sanders M."/>
            <person name="Brooks K."/>
            <person name="Tracey A."/>
            <person name="Berriman M."/>
            <person name="Striepen B."/>
            <person name="Cotton J.A."/>
            <person name="Kissinger J.C."/>
        </authorList>
    </citation>
    <scope>NUCLEOTIDE SEQUENCE [LARGE SCALE GENOMIC DNA]</scope>
    <source>
        <strain evidence="5 7">IOWA-ATCC</strain>
    </source>
</reference>
<accession>A0A7G2HKI4</accession>
<evidence type="ECO:0000259" key="3">
    <source>
        <dbReference type="PROSITE" id="PS50069"/>
    </source>
</evidence>
<evidence type="ECO:0000313" key="5">
    <source>
        <dbReference type="EMBL" id="QOY41178.1"/>
    </source>
</evidence>
<feature type="region of interest" description="Disordered" evidence="2">
    <location>
        <begin position="1283"/>
        <end position="1325"/>
    </location>
</feature>
<evidence type="ECO:0000313" key="4">
    <source>
        <dbReference type="EMBL" id="CAD98582.1"/>
    </source>
</evidence>
<protein>
    <recommendedName>
        <fullName evidence="3">Cullin family profile domain-containing protein</fullName>
    </recommendedName>
</protein>
<feature type="compositionally biased region" description="Acidic residues" evidence="2">
    <location>
        <begin position="1256"/>
        <end position="1267"/>
    </location>
</feature>
<dbReference type="InterPro" id="IPR044554">
    <property type="entry name" value="ANAPC2"/>
</dbReference>
<dbReference type="EMBL" id="CP044417">
    <property type="protein sequence ID" value="QOY41178.1"/>
    <property type="molecule type" value="Genomic_DNA"/>
</dbReference>
<dbReference type="GO" id="GO:0007091">
    <property type="term" value="P:metaphase/anaphase transition of mitotic cell cycle"/>
    <property type="evidence" value="ECO:0007669"/>
    <property type="project" value="TreeGrafter"/>
</dbReference>
<evidence type="ECO:0000313" key="6">
    <source>
        <dbReference type="Proteomes" id="UP000242991"/>
    </source>
</evidence>
<name>A0A7G2HKI4_CRYPV</name>
<feature type="compositionally biased region" description="Basic and acidic residues" evidence="2">
    <location>
        <begin position="1411"/>
        <end position="1425"/>
    </location>
</feature>
<dbReference type="Proteomes" id="UP000593906">
    <property type="component" value="Chromosome 6"/>
</dbReference>
<dbReference type="Proteomes" id="UP000242991">
    <property type="component" value="Chromosome 6"/>
</dbReference>
<dbReference type="GO" id="GO:0005680">
    <property type="term" value="C:anaphase-promoting complex"/>
    <property type="evidence" value="ECO:0007669"/>
    <property type="project" value="TreeGrafter"/>
</dbReference>
<feature type="region of interest" description="Disordered" evidence="2">
    <location>
        <begin position="1204"/>
        <end position="1267"/>
    </location>
</feature>
<feature type="domain" description="Cullin family profile" evidence="3">
    <location>
        <begin position="894"/>
        <end position="1025"/>
    </location>
</feature>
<sequence>MIIENLLADGLCESTTPDNLSELSEQVLEAWAMVSISAKNFVSDINKVLDEYLYNSKVYEKVETYQDNIFNGFQSVPKSPESKLQLERLVSTLETPEITEALECIYRNGLSIQILESFLGYSLDYIISKEITFFWTTLLLLGETDTSDSRMTSNDTNSVDGSFVENKDYSKDGKTLIPMDRDILSFHSCLIFGLVRLLWNIVFILYGATSLVNIPNMERSSFVYDCLSQKDQVFPNNLGECPLRRVIYGFMTKIRLLLIESIPSDFDLVLERYIFGILTFLSEKILNNDEFSIKNDISPIIMREYLLKVLINDSCGNTKKRMEICKSRLENLQHIYEHKASRVLSLNGSFPSNLDFETLEVLLSLIGCSNPNEKCIDQLNSSFSDNRYIGEEIVRHRNTGDQDNWDNKKIQEILRVIAQGPIIEDLYKNNGENSLEELSRIHTTLLDELIWLVFCSIEQEKEYVPNKSSQITLMTRIGDLPVLMKLVGFEHLWKKRVVYLLKMQSVNAVLFLEGRKTEESNLRIYSKYVHEFMGPILMGLLDGGFGYIKSQDFELVDQENDKSESSGMANFQVNNNISMIGKECEPMNGDLAFQMIFEEFYMEYNWSLKRRVIDLIMEFPRSKSSILDLYITMNYFPSSNILRDVWFSEISREILNYVNGKLLHLHVDTSIIVGFYVKSIIFLLMLDFPNDRMDKTLISFSDALRQRGDTTLCIVSWMPLMLENCSPALSDSEIIMPISCSDEGVYPQFSISNPNYRNECRGLFEKSFDQIQEYSHCFHIPQIKLVLSWISRIYGSNLTLLYDYIYNLASRVIGSGQELGFESNSVDGTEKCSLIDENTWEIDERRFQKDESVYEMIKLTIGGRSGENLLKGGSGSSKFGSKDEQQLLTNCSIILQDINSSILDNKEYSKSREGSLLNAESKPTVTGFTISRNYWSEGVINMEIRDDTFPLAPVLEDEIKEYRQFFEREHPGRTFNCFCGYGIGLVDLTAIDGTVKSNIALNFLQISIYDYISSKHPENDLDYPEGESSKDGFLDSDKLLSSNSILNWFTISPKATDRSSDRISKPLTDKEEVKVTFMDILNHFRLDEQTIRWSIENMLSRGIIQIVTKEEGLECFDIPQTFSNIKLTREAGGEDEKEQGREMSVAQKDESFSLIKTTEEGYGSNINDMTVMLDFNNMLNNRNSNASLIGLNRQSSSLKKNFTLSSVMETPKRTPHENLGETSSERASRREEEGTAFDSRYLSTRRSEIENQDNMQEGEYDEGEEEDEDLNLNFPTGIITTTISFKPKDLAQDTRHQGPTASRDGPSYSKKGENNPGSSAGGGSLPPMIAFSETYLEKYCYFTTPSVLDQQDNGLDSSSPSNSRSNKDREHANYDIIKECELLIRATLQLNGAMAPAVLFARVRAAIASQGEDKFSQKDSDDHQGSKASTNTDTQYTLTWPQHVQAINNMVDRGEVYNKGGRLFLEK</sequence>
<dbReference type="PANTHER" id="PTHR45957:SF1">
    <property type="entry name" value="ANAPHASE-PROMOTING COMPLEX SUBUNIT 2"/>
    <property type="match status" value="1"/>
</dbReference>
<dbReference type="OMA" id="ENTEIMD"/>
<reference evidence="4" key="1">
    <citation type="journal article" date="2003" name="Genome Res.">
        <title>Integrated mapping, chromosomal sequencing and sequence analysis of Cryptosporidium parvum.</title>
        <authorList>
            <person name="Bankier A.T."/>
            <person name="Spriggs H.F."/>
            <person name="Fartmann B."/>
            <person name="Konfortov B.A."/>
            <person name="Madera M."/>
            <person name="Vogel C."/>
            <person name="Teichmann S.A."/>
            <person name="Ivens A."/>
            <person name="Dear P.H."/>
        </authorList>
    </citation>
    <scope>NUCLEOTIDE SEQUENCE [LARGE SCALE GENOMIC DNA]</scope>
    <source>
        <strain evidence="4">Iowa</strain>
    </source>
</reference>
<gene>
    <name evidence="4" type="ORF">1MB.354</name>
    <name evidence="5" type="ORF">CPATCC_002833</name>
</gene>
<feature type="region of interest" description="Disordered" evidence="2">
    <location>
        <begin position="1350"/>
        <end position="1370"/>
    </location>
</feature>
<organism evidence="4 6">
    <name type="scientific">Cryptosporidium parvum</name>
    <dbReference type="NCBI Taxonomy" id="5807"/>
    <lineage>
        <taxon>Eukaryota</taxon>
        <taxon>Sar</taxon>
        <taxon>Alveolata</taxon>
        <taxon>Apicomplexa</taxon>
        <taxon>Conoidasida</taxon>
        <taxon>Coccidia</taxon>
        <taxon>Eucoccidiorida</taxon>
        <taxon>Eimeriorina</taxon>
        <taxon>Cryptosporidiidae</taxon>
        <taxon>Cryptosporidium</taxon>
    </lineage>
</organism>
<dbReference type="SUPFAM" id="SSF75632">
    <property type="entry name" value="Cullin homology domain"/>
    <property type="match status" value="1"/>
</dbReference>
<dbReference type="InterPro" id="IPR016158">
    <property type="entry name" value="Cullin_homology"/>
</dbReference>
<feature type="region of interest" description="Disordered" evidence="2">
    <location>
        <begin position="1411"/>
        <end position="1432"/>
    </location>
</feature>
<evidence type="ECO:0000256" key="2">
    <source>
        <dbReference type="SAM" id="MobiDB-lite"/>
    </source>
</evidence>
<proteinExistence type="inferred from homology"/>
<dbReference type="PANTHER" id="PTHR45957">
    <property type="entry name" value="ANAPHASE-PROMOTING COMPLEX SUBUNIT 2"/>
    <property type="match status" value="1"/>
</dbReference>
<evidence type="ECO:0000313" key="7">
    <source>
        <dbReference type="Proteomes" id="UP000593906"/>
    </source>
</evidence>
<feature type="compositionally biased region" description="Basic and acidic residues" evidence="2">
    <location>
        <begin position="1286"/>
        <end position="1296"/>
    </location>
</feature>
<evidence type="ECO:0000256" key="1">
    <source>
        <dbReference type="PROSITE-ProRule" id="PRU00330"/>
    </source>
</evidence>
<dbReference type="VEuPathDB" id="CryptoDB:CPATCC_0014500"/>